<protein>
    <submittedName>
        <fullName evidence="3">Uncharacterized protein</fullName>
    </submittedName>
</protein>
<gene>
    <name evidence="3" type="ORF">HINF_LOCUS35076</name>
    <name evidence="4" type="ORF">HINF_LOCUS38264</name>
</gene>
<dbReference type="PANTHER" id="PTHR46652">
    <property type="entry name" value="LEUCINE-RICH REPEAT AND IQ DOMAIN-CONTAINING PROTEIN 1-RELATED"/>
    <property type="match status" value="1"/>
</dbReference>
<dbReference type="EMBL" id="CAXDID020000145">
    <property type="protein sequence ID" value="CAL6040294.1"/>
    <property type="molecule type" value="Genomic_DNA"/>
</dbReference>
<dbReference type="Proteomes" id="UP001642409">
    <property type="component" value="Unassembled WGS sequence"/>
</dbReference>
<evidence type="ECO:0000313" key="3">
    <source>
        <dbReference type="EMBL" id="CAI9947431.1"/>
    </source>
</evidence>
<sequence>MKRPTQPTWTGDEYDIKMTEQCNKMMSCHVLCFDNQLFGQYNYIKSIEFMKNLDIYRLELKHCRYIIQKFKSDTLRELLLDSCDLKSIDELPLENLEVLELIDYNSFKFFAIEKDSKLNINCITQCKQLKQLRLQNYKNIDLAPVSKLITLTKLDLENCYVKSLDVLAPLINLEELILSGNQGINLKAINYFQQLNTLQLESCAIYDKEMEIYDSINLSPLKTLKQLQNLNLSSCNILHIKALKSITTLKHLVINHNPGIDITPLQFLIQLEKLEMEDCKIKDLSILKQLVKLKELNVNNNYNLNITAIQHLKKLTDLNISMCNVRDITVLSTLTNLENLSMDTNPVFYYSPIFQLKLKRLECSNSTPDLDKYISLRKVYYISLCGNSQNFTRHDLVIAKKLKKTNAPISQLKKLIQQRASFKSMFNTTKVKVGQILSFQMNNQIVFTAKVATLLGALNEMN</sequence>
<dbReference type="InterPro" id="IPR050836">
    <property type="entry name" value="SDS22/Internalin_LRR"/>
</dbReference>
<keyword evidence="5" id="KW-1185">Reference proteome</keyword>
<dbReference type="SUPFAM" id="SSF52058">
    <property type="entry name" value="L domain-like"/>
    <property type="match status" value="1"/>
</dbReference>
<reference evidence="4 5" key="2">
    <citation type="submission" date="2024-07" db="EMBL/GenBank/DDBJ databases">
        <authorList>
            <person name="Akdeniz Z."/>
        </authorList>
    </citation>
    <scope>NUCLEOTIDE SEQUENCE [LARGE SCALE GENOMIC DNA]</scope>
</reference>
<accession>A0AA86PWP2</accession>
<name>A0AA86PWP2_9EUKA</name>
<comment type="caution">
    <text evidence="3">The sequence shown here is derived from an EMBL/GenBank/DDBJ whole genome shotgun (WGS) entry which is preliminary data.</text>
</comment>
<evidence type="ECO:0000256" key="2">
    <source>
        <dbReference type="ARBA" id="ARBA00022737"/>
    </source>
</evidence>
<organism evidence="3">
    <name type="scientific">Hexamita inflata</name>
    <dbReference type="NCBI Taxonomy" id="28002"/>
    <lineage>
        <taxon>Eukaryota</taxon>
        <taxon>Metamonada</taxon>
        <taxon>Diplomonadida</taxon>
        <taxon>Hexamitidae</taxon>
        <taxon>Hexamitinae</taxon>
        <taxon>Hexamita</taxon>
    </lineage>
</organism>
<reference evidence="3" key="1">
    <citation type="submission" date="2023-06" db="EMBL/GenBank/DDBJ databases">
        <authorList>
            <person name="Kurt Z."/>
        </authorList>
    </citation>
    <scope>NUCLEOTIDE SEQUENCE</scope>
</reference>
<evidence type="ECO:0000313" key="4">
    <source>
        <dbReference type="EMBL" id="CAL6040294.1"/>
    </source>
</evidence>
<evidence type="ECO:0000313" key="5">
    <source>
        <dbReference type="Proteomes" id="UP001642409"/>
    </source>
</evidence>
<proteinExistence type="predicted"/>
<keyword evidence="2" id="KW-0677">Repeat</keyword>
<dbReference type="AlphaFoldDB" id="A0AA86PWP2"/>
<dbReference type="Gene3D" id="3.80.10.10">
    <property type="entry name" value="Ribonuclease Inhibitor"/>
    <property type="match status" value="1"/>
</dbReference>
<dbReference type="PANTHER" id="PTHR46652:SF3">
    <property type="entry name" value="LEUCINE-RICH REPEAT-CONTAINING PROTEIN 9"/>
    <property type="match status" value="1"/>
</dbReference>
<keyword evidence="1" id="KW-0433">Leucine-rich repeat</keyword>
<dbReference type="EMBL" id="CATOUU010000776">
    <property type="protein sequence ID" value="CAI9947431.1"/>
    <property type="molecule type" value="Genomic_DNA"/>
</dbReference>
<evidence type="ECO:0000256" key="1">
    <source>
        <dbReference type="ARBA" id="ARBA00022614"/>
    </source>
</evidence>
<dbReference type="InterPro" id="IPR032675">
    <property type="entry name" value="LRR_dom_sf"/>
</dbReference>